<dbReference type="STRING" id="1077972.ARGLB_110_00240"/>
<keyword evidence="4" id="KW-0378">Hydrolase</keyword>
<protein>
    <submittedName>
        <fullName evidence="4">Fumarylacetoacetate hydrolase family protein</fullName>
    </submittedName>
</protein>
<comment type="caution">
    <text evidence="4">The sequence shown here is derived from an EMBL/GenBank/DDBJ whole genome shotgun (WGS) entry which is preliminary data.</text>
</comment>
<evidence type="ECO:0000256" key="1">
    <source>
        <dbReference type="ARBA" id="ARBA00010211"/>
    </source>
</evidence>
<evidence type="ECO:0000313" key="5">
    <source>
        <dbReference type="Proteomes" id="UP000003828"/>
    </source>
</evidence>
<dbReference type="InterPro" id="IPR036663">
    <property type="entry name" value="Fumarylacetoacetase_C_sf"/>
</dbReference>
<dbReference type="EMBL" id="BAEG01000110">
    <property type="protein sequence ID" value="GAB16063.1"/>
    <property type="molecule type" value="Genomic_DNA"/>
</dbReference>
<evidence type="ECO:0000256" key="2">
    <source>
        <dbReference type="ARBA" id="ARBA00022723"/>
    </source>
</evidence>
<dbReference type="RefSeq" id="WP_003805992.1">
    <property type="nucleotide sequence ID" value="NZ_BAEG01000110.1"/>
</dbReference>
<comment type="similarity">
    <text evidence="1">Belongs to the FAH family.</text>
</comment>
<dbReference type="InterPro" id="IPR051121">
    <property type="entry name" value="FAH"/>
</dbReference>
<reference evidence="4 5" key="1">
    <citation type="submission" date="2011-12" db="EMBL/GenBank/DDBJ databases">
        <title>Whole genome shotgun sequence of Arthrobacter globiformis NBRC 12137.</title>
        <authorList>
            <person name="Miyazawa S."/>
            <person name="Hosoyama A."/>
            <person name="Tsuchikane K."/>
            <person name="Katsumata H."/>
            <person name="Yamazaki S."/>
            <person name="Fujita N."/>
        </authorList>
    </citation>
    <scope>NUCLEOTIDE SEQUENCE [LARGE SCALE GENOMIC DNA]</scope>
    <source>
        <strain evidence="4 5">NBRC 12137</strain>
    </source>
</reference>
<dbReference type="eggNOG" id="COG0179">
    <property type="taxonomic scope" value="Bacteria"/>
</dbReference>
<dbReference type="SUPFAM" id="SSF56529">
    <property type="entry name" value="FAH"/>
    <property type="match status" value="1"/>
</dbReference>
<organism evidence="4 5">
    <name type="scientific">Arthrobacter globiformis (strain ATCC 8010 / DSM 20124 / JCM 1332 / NBRC 12137 / NCIMB 8907 / NRRL B-2979 / 168)</name>
    <dbReference type="NCBI Taxonomy" id="1077972"/>
    <lineage>
        <taxon>Bacteria</taxon>
        <taxon>Bacillati</taxon>
        <taxon>Actinomycetota</taxon>
        <taxon>Actinomycetes</taxon>
        <taxon>Micrococcales</taxon>
        <taxon>Micrococcaceae</taxon>
        <taxon>Arthrobacter</taxon>
    </lineage>
</organism>
<feature type="domain" description="Fumarylacetoacetase-like C-terminal" evidence="3">
    <location>
        <begin position="74"/>
        <end position="285"/>
    </location>
</feature>
<dbReference type="PANTHER" id="PTHR42796">
    <property type="entry name" value="FUMARYLACETOACETATE HYDROLASE DOMAIN-CONTAINING PROTEIN 2A-RELATED"/>
    <property type="match status" value="1"/>
</dbReference>
<gene>
    <name evidence="4" type="ORF">ARGLB_110_00240</name>
</gene>
<evidence type="ECO:0000259" key="3">
    <source>
        <dbReference type="Pfam" id="PF01557"/>
    </source>
</evidence>
<keyword evidence="2" id="KW-0479">Metal-binding</keyword>
<proteinExistence type="inferred from homology"/>
<accession>H0QTB2</accession>
<keyword evidence="5" id="KW-1185">Reference proteome</keyword>
<dbReference type="Pfam" id="PF01557">
    <property type="entry name" value="FAA_hydrolase"/>
    <property type="match status" value="1"/>
</dbReference>
<dbReference type="GO" id="GO:0046872">
    <property type="term" value="F:metal ion binding"/>
    <property type="evidence" value="ECO:0007669"/>
    <property type="project" value="UniProtKB-KW"/>
</dbReference>
<dbReference type="Proteomes" id="UP000003828">
    <property type="component" value="Unassembled WGS sequence"/>
</dbReference>
<dbReference type="InterPro" id="IPR011234">
    <property type="entry name" value="Fumarylacetoacetase-like_C"/>
</dbReference>
<dbReference type="GO" id="GO:0044281">
    <property type="term" value="P:small molecule metabolic process"/>
    <property type="evidence" value="ECO:0007669"/>
    <property type="project" value="UniProtKB-ARBA"/>
</dbReference>
<dbReference type="Gene3D" id="3.90.850.10">
    <property type="entry name" value="Fumarylacetoacetase-like, C-terminal domain"/>
    <property type="match status" value="1"/>
</dbReference>
<dbReference type="PANTHER" id="PTHR42796:SF4">
    <property type="entry name" value="FUMARYLACETOACETATE HYDROLASE DOMAIN-CONTAINING PROTEIN 2A"/>
    <property type="match status" value="1"/>
</dbReference>
<dbReference type="GO" id="GO:0016787">
    <property type="term" value="F:hydrolase activity"/>
    <property type="evidence" value="ECO:0007669"/>
    <property type="project" value="UniProtKB-KW"/>
</dbReference>
<name>H0QTB2_ARTG1</name>
<evidence type="ECO:0000313" key="4">
    <source>
        <dbReference type="EMBL" id="GAB16063.1"/>
    </source>
</evidence>
<sequence>MKVAVYERDNGQRGIGVVEGATIRDLTQWVGQSQQCLLGAYIEKAQAERPPIDGEQLSIDEVKMLPPSIGANAIICVGVNYAEHARLVAERTGTPQATEDTAPALFLKVWSSLTGHNQPVVRPAVSDWLDFEAELAVIIGKKCFAVPLAEALDAVAGYSIGQDGSVRDWQRNLPTPTAGKNFNRSGALGPWMVTADEIPDPATLRITSKLNGKTMQDAPVSSMIHDVPALIHHISQFIELTPGDVIFTGTPAGSYADRGNSQWLVPGDIIDVEIPGIGVLSNHVVSS</sequence>
<dbReference type="AlphaFoldDB" id="H0QTB2"/>